<sequence>MRGQVYYLCPLFLSQKGWIMMKQFIKFDIDLRNDDRLNNDTRLAYAYLYDRMQSSIKRREFFDQKVNAYYVIYTVEEMIKDLGVSRNTVINVYKRLAELGYVIKKKVFNGATRFFLPHFHDDSADYKPSQVGSSNSNQTNSKHNTAKTAVTADININHQNKPVNINEFDLMQNVVDGLKARAAFEPELINTLVKYSENAHCLYQYAQLIFKTKKASLKRALKHGYSEARKALHFETNCHMQDNLVKTMRNLIIQTKTNHKLHNKTAYIAKSLYKFFDDAVLDYHDRMNMNVIKDFNIPII</sequence>
<dbReference type="InterPro" id="IPR010724">
    <property type="entry name" value="RepA_N"/>
</dbReference>
<protein>
    <recommendedName>
        <fullName evidence="5">Replication initiator protein A C-terminal domain-containing protein</fullName>
    </recommendedName>
</protein>
<keyword evidence="4" id="KW-1185">Reference proteome</keyword>
<feature type="domain" description="Replication initiator A N-terminal" evidence="1">
    <location>
        <begin position="36"/>
        <end position="96"/>
    </location>
</feature>
<proteinExistence type="predicted"/>
<dbReference type="SUPFAM" id="SSF46785">
    <property type="entry name" value="Winged helix' DNA-binding domain"/>
    <property type="match status" value="1"/>
</dbReference>
<dbReference type="EMBL" id="QUAV01000001">
    <property type="protein sequence ID" value="TPR26301.1"/>
    <property type="molecule type" value="Genomic_DNA"/>
</dbReference>
<evidence type="ECO:0000259" key="1">
    <source>
        <dbReference type="Pfam" id="PF06970"/>
    </source>
</evidence>
<dbReference type="InterPro" id="IPR041151">
    <property type="entry name" value="Bac_RepA_C"/>
</dbReference>
<evidence type="ECO:0000313" key="4">
    <source>
        <dbReference type="Proteomes" id="UP000777560"/>
    </source>
</evidence>
<dbReference type="Pfam" id="PF18008">
    <property type="entry name" value="Bac_RepA_C"/>
    <property type="match status" value="1"/>
</dbReference>
<evidence type="ECO:0008006" key="5">
    <source>
        <dbReference type="Google" id="ProtNLM"/>
    </source>
</evidence>
<dbReference type="Proteomes" id="UP000777560">
    <property type="component" value="Unassembled WGS sequence"/>
</dbReference>
<dbReference type="InterPro" id="IPR036390">
    <property type="entry name" value="WH_DNA-bd_sf"/>
</dbReference>
<comment type="caution">
    <text evidence="3">The sequence shown here is derived from an EMBL/GenBank/DDBJ whole genome shotgun (WGS) entry which is preliminary data.</text>
</comment>
<dbReference type="Pfam" id="PF06970">
    <property type="entry name" value="RepA_N"/>
    <property type="match status" value="1"/>
</dbReference>
<organism evidence="3 4">
    <name type="scientific">Apilactobacillus micheneri</name>
    <dbReference type="NCBI Taxonomy" id="1899430"/>
    <lineage>
        <taxon>Bacteria</taxon>
        <taxon>Bacillati</taxon>
        <taxon>Bacillota</taxon>
        <taxon>Bacilli</taxon>
        <taxon>Lactobacillales</taxon>
        <taxon>Lactobacillaceae</taxon>
        <taxon>Apilactobacillus</taxon>
    </lineage>
</organism>
<evidence type="ECO:0000313" key="3">
    <source>
        <dbReference type="EMBL" id="TPR26301.1"/>
    </source>
</evidence>
<evidence type="ECO:0000259" key="2">
    <source>
        <dbReference type="Pfam" id="PF18008"/>
    </source>
</evidence>
<reference evidence="3 4" key="1">
    <citation type="submission" date="2018-08" db="EMBL/GenBank/DDBJ databases">
        <title>Comparative genomics of wild bee and flower associated Lactobacillus reveals potential adaptation to the bee host.</title>
        <authorList>
            <person name="Vuong H.Q."/>
            <person name="Mcfrederick Q.S."/>
        </authorList>
    </citation>
    <scope>NUCLEOTIDE SEQUENCE [LARGE SCALE GENOMIC DNA]</scope>
    <source>
        <strain evidence="3 4">HV_13</strain>
    </source>
</reference>
<accession>A0ABY2YYF3</accession>
<dbReference type="Gene3D" id="1.10.10.10">
    <property type="entry name" value="Winged helix-like DNA-binding domain superfamily/Winged helix DNA-binding domain"/>
    <property type="match status" value="1"/>
</dbReference>
<feature type="domain" description="Replication initiator protein A C-terminal" evidence="2">
    <location>
        <begin position="185"/>
        <end position="278"/>
    </location>
</feature>
<name>A0ABY2YYF3_9LACO</name>
<gene>
    <name evidence="3" type="ORF">DY114_00985</name>
</gene>
<dbReference type="InterPro" id="IPR036388">
    <property type="entry name" value="WH-like_DNA-bd_sf"/>
</dbReference>